<evidence type="ECO:0000313" key="2">
    <source>
        <dbReference type="EMBL" id="TKW32258.1"/>
    </source>
</evidence>
<reference evidence="2" key="1">
    <citation type="submission" date="2019-03" db="EMBL/GenBank/DDBJ databases">
        <title>WGS assembly of Setaria viridis.</title>
        <authorList>
            <person name="Huang P."/>
            <person name="Jenkins J."/>
            <person name="Grimwood J."/>
            <person name="Barry K."/>
            <person name="Healey A."/>
            <person name="Mamidi S."/>
            <person name="Sreedasyam A."/>
            <person name="Shu S."/>
            <person name="Feldman M."/>
            <person name="Wu J."/>
            <person name="Yu Y."/>
            <person name="Chen C."/>
            <person name="Johnson J."/>
            <person name="Rokhsar D."/>
            <person name="Baxter I."/>
            <person name="Schmutz J."/>
            <person name="Brutnell T."/>
            <person name="Kellogg E."/>
        </authorList>
    </citation>
    <scope>NUCLEOTIDE SEQUENCE [LARGE SCALE GENOMIC DNA]</scope>
</reference>
<dbReference type="Proteomes" id="UP000298652">
    <property type="component" value="Chromosome 2"/>
</dbReference>
<evidence type="ECO:0000256" key="1">
    <source>
        <dbReference type="SAM" id="MobiDB-lite"/>
    </source>
</evidence>
<accession>A0A4U6VR47</accession>
<keyword evidence="3" id="KW-1185">Reference proteome</keyword>
<dbReference type="AlphaFoldDB" id="A0A4U6VR47"/>
<proteinExistence type="predicted"/>
<sequence>MAIVMVTGGVLSPVFVLLSRIQPRLCDCLRHAQRRPARLLPPPTGPGGLSRLRRRPPTLPNTNPFGLDTPTATTAHRESPTARRPRHLGSAAVSPTSTVGRRAFRSSF</sequence>
<name>A0A4U6VR47_SETVI</name>
<dbReference type="EMBL" id="CM016553">
    <property type="protein sequence ID" value="TKW32258.1"/>
    <property type="molecule type" value="Genomic_DNA"/>
</dbReference>
<protein>
    <submittedName>
        <fullName evidence="2">Uncharacterized protein</fullName>
    </submittedName>
</protein>
<dbReference type="Gramene" id="TKW32258">
    <property type="protein sequence ID" value="TKW32258"/>
    <property type="gene ID" value="SEVIR_2G156500v2"/>
</dbReference>
<evidence type="ECO:0000313" key="3">
    <source>
        <dbReference type="Proteomes" id="UP000298652"/>
    </source>
</evidence>
<feature type="region of interest" description="Disordered" evidence="1">
    <location>
        <begin position="37"/>
        <end position="108"/>
    </location>
</feature>
<organism evidence="2 3">
    <name type="scientific">Setaria viridis</name>
    <name type="common">Green bristlegrass</name>
    <name type="synonym">Setaria italica subsp. viridis</name>
    <dbReference type="NCBI Taxonomy" id="4556"/>
    <lineage>
        <taxon>Eukaryota</taxon>
        <taxon>Viridiplantae</taxon>
        <taxon>Streptophyta</taxon>
        <taxon>Embryophyta</taxon>
        <taxon>Tracheophyta</taxon>
        <taxon>Spermatophyta</taxon>
        <taxon>Magnoliopsida</taxon>
        <taxon>Liliopsida</taxon>
        <taxon>Poales</taxon>
        <taxon>Poaceae</taxon>
        <taxon>PACMAD clade</taxon>
        <taxon>Panicoideae</taxon>
        <taxon>Panicodae</taxon>
        <taxon>Paniceae</taxon>
        <taxon>Cenchrinae</taxon>
        <taxon>Setaria</taxon>
    </lineage>
</organism>
<gene>
    <name evidence="2" type="ORF">SEVIR_2G156500v2</name>
</gene>